<keyword evidence="3" id="KW-0539">Nucleus</keyword>
<dbReference type="InterPro" id="IPR012677">
    <property type="entry name" value="Nucleotide-bd_a/b_plait_sf"/>
</dbReference>
<dbReference type="EMBL" id="CP119903">
    <property type="protein sequence ID" value="WFD23724.1"/>
    <property type="molecule type" value="Genomic_DNA"/>
</dbReference>
<evidence type="ECO:0000256" key="3">
    <source>
        <dbReference type="ARBA" id="ARBA00023242"/>
    </source>
</evidence>
<evidence type="ECO:0000313" key="9">
    <source>
        <dbReference type="EMBL" id="WFD23724.1"/>
    </source>
</evidence>
<sequence>MSQEVGAQAPDVPLQVDEAKAAALKQVEFYFADANLPFDKFLFTLTRKDPEGWVPIETLASFKRMKPLREVLDVAGIADALRASSSLLEVDADGVRVRRKTPLVPVTDAHTRSIYAKGFPDEHEGLQAELETFFAQFGKINGVRMRRENERPRAFKHSVFVEFASADEMQSFLERAKAEEPEQDGGHAIPYTDGTKLLVMSKPAYVSMKMKEKGIDPSQNPPPSKSGRKFNAFREMERERQGGSGTAPAHSRSEPLEFEYNGYKLTTRADGTVDAEQVSFPAQSVLRFTEAASGGSWKDLKDTLTTLHPTSFVEFPADATEGVVGFREPVSDEKLAQIQEHGITVGGKPVQWARVDEDKARAFYVERANFRASFLLDRRETERQAPRRGGRGGHRGGRGGHRGGHRGPPPSEKRKANEPPSVAAKRSKSDA</sequence>
<evidence type="ECO:0000256" key="2">
    <source>
        <dbReference type="ARBA" id="ARBA00022884"/>
    </source>
</evidence>
<dbReference type="InterPro" id="IPR000504">
    <property type="entry name" value="RRM_dom"/>
</dbReference>
<dbReference type="InterPro" id="IPR002344">
    <property type="entry name" value="Lupus_La"/>
</dbReference>
<dbReference type="InterPro" id="IPR045180">
    <property type="entry name" value="La_dom_prot"/>
</dbReference>
<dbReference type="GO" id="GO:0005634">
    <property type="term" value="C:nucleus"/>
    <property type="evidence" value="ECO:0007669"/>
    <property type="project" value="UniProtKB-SubCell"/>
</dbReference>
<dbReference type="PROSITE" id="PS50961">
    <property type="entry name" value="HTH_LA"/>
    <property type="match status" value="1"/>
</dbReference>
<dbReference type="GO" id="GO:1990904">
    <property type="term" value="C:ribonucleoprotein complex"/>
    <property type="evidence" value="ECO:0007669"/>
    <property type="project" value="UniProtKB-UniRule"/>
</dbReference>
<dbReference type="PANTHER" id="PTHR22792">
    <property type="entry name" value="LUPUS LA PROTEIN-RELATED"/>
    <property type="match status" value="1"/>
</dbReference>
<dbReference type="Pfam" id="PF05383">
    <property type="entry name" value="La"/>
    <property type="match status" value="1"/>
</dbReference>
<dbReference type="InterPro" id="IPR006630">
    <property type="entry name" value="La_HTH"/>
</dbReference>
<keyword evidence="10" id="KW-1185">Reference proteome</keyword>
<dbReference type="SUPFAM" id="SSF54928">
    <property type="entry name" value="RNA-binding domain, RBD"/>
    <property type="match status" value="2"/>
</dbReference>
<feature type="domain" description="HTH La-type RNA-binding" evidence="7">
    <location>
        <begin position="13"/>
        <end position="108"/>
    </location>
</feature>
<protein>
    <submittedName>
        <fullName evidence="9">Uncharacterized protein</fullName>
    </submittedName>
</protein>
<organism evidence="9 10">
    <name type="scientific">Malassezia equina</name>
    <dbReference type="NCBI Taxonomy" id="1381935"/>
    <lineage>
        <taxon>Eukaryota</taxon>
        <taxon>Fungi</taxon>
        <taxon>Dikarya</taxon>
        <taxon>Basidiomycota</taxon>
        <taxon>Ustilaginomycotina</taxon>
        <taxon>Malasseziomycetes</taxon>
        <taxon>Malasseziales</taxon>
        <taxon>Malasseziaceae</taxon>
        <taxon>Malassezia</taxon>
    </lineage>
</organism>
<dbReference type="PROSITE" id="PS50102">
    <property type="entry name" value="RRM"/>
    <property type="match status" value="1"/>
</dbReference>
<evidence type="ECO:0000256" key="4">
    <source>
        <dbReference type="PROSITE-ProRule" id="PRU00332"/>
    </source>
</evidence>
<evidence type="ECO:0000256" key="1">
    <source>
        <dbReference type="ARBA" id="ARBA00004123"/>
    </source>
</evidence>
<dbReference type="SMART" id="SM00715">
    <property type="entry name" value="LA"/>
    <property type="match status" value="1"/>
</dbReference>
<dbReference type="GO" id="GO:0006396">
    <property type="term" value="P:RNA processing"/>
    <property type="evidence" value="ECO:0007669"/>
    <property type="project" value="InterPro"/>
</dbReference>
<evidence type="ECO:0000313" key="10">
    <source>
        <dbReference type="Proteomes" id="UP001214415"/>
    </source>
</evidence>
<comment type="subcellular location">
    <subcellularLocation>
        <location evidence="1">Nucleus</location>
    </subcellularLocation>
</comment>
<evidence type="ECO:0000259" key="6">
    <source>
        <dbReference type="PROSITE" id="PS50102"/>
    </source>
</evidence>
<dbReference type="PANTHER" id="PTHR22792:SF140">
    <property type="entry name" value="ACHILLES, ISOFORM A"/>
    <property type="match status" value="1"/>
</dbReference>
<dbReference type="Pfam" id="PF00076">
    <property type="entry name" value="RRM_1"/>
    <property type="match status" value="1"/>
</dbReference>
<dbReference type="PROSITE" id="PS51939">
    <property type="entry name" value="XRRM"/>
    <property type="match status" value="1"/>
</dbReference>
<feature type="domain" description="RRM" evidence="6">
    <location>
        <begin position="112"/>
        <end position="211"/>
    </location>
</feature>
<dbReference type="CDD" id="cd12291">
    <property type="entry name" value="RRM1_La"/>
    <property type="match status" value="1"/>
</dbReference>
<reference evidence="9" key="1">
    <citation type="submission" date="2023-03" db="EMBL/GenBank/DDBJ databases">
        <title>Mating type loci evolution in Malassezia.</title>
        <authorList>
            <person name="Coelho M.A."/>
        </authorList>
    </citation>
    <scope>NUCLEOTIDE SEQUENCE</scope>
    <source>
        <strain evidence="9">CBS 12830</strain>
    </source>
</reference>
<evidence type="ECO:0000259" key="7">
    <source>
        <dbReference type="PROSITE" id="PS50961"/>
    </source>
</evidence>
<dbReference type="PRINTS" id="PR00302">
    <property type="entry name" value="LUPUSLA"/>
</dbReference>
<gene>
    <name evidence="9" type="ORF">MEQU1_002418</name>
</gene>
<dbReference type="SUPFAM" id="SSF46785">
    <property type="entry name" value="Winged helix' DNA-binding domain"/>
    <property type="match status" value="1"/>
</dbReference>
<proteinExistence type="predicted"/>
<feature type="region of interest" description="Disordered" evidence="5">
    <location>
        <begin position="236"/>
        <end position="255"/>
    </location>
</feature>
<dbReference type="InterPro" id="IPR036390">
    <property type="entry name" value="WH_DNA-bd_sf"/>
</dbReference>
<dbReference type="GO" id="GO:0003729">
    <property type="term" value="F:mRNA binding"/>
    <property type="evidence" value="ECO:0007669"/>
    <property type="project" value="TreeGrafter"/>
</dbReference>
<evidence type="ECO:0000256" key="5">
    <source>
        <dbReference type="SAM" id="MobiDB-lite"/>
    </source>
</evidence>
<keyword evidence="2 4" id="KW-0694">RNA-binding</keyword>
<dbReference type="InterPro" id="IPR036388">
    <property type="entry name" value="WH-like_DNA-bd_sf"/>
</dbReference>
<dbReference type="InterPro" id="IPR035979">
    <property type="entry name" value="RBD_domain_sf"/>
</dbReference>
<dbReference type="Proteomes" id="UP001214415">
    <property type="component" value="Chromosome 4"/>
</dbReference>
<feature type="domain" description="XRRM" evidence="8">
    <location>
        <begin position="279"/>
        <end position="406"/>
    </location>
</feature>
<dbReference type="Gene3D" id="1.10.10.10">
    <property type="entry name" value="Winged helix-like DNA-binding domain superfamily/Winged helix DNA-binding domain"/>
    <property type="match status" value="1"/>
</dbReference>
<accession>A0AAF0IZ85</accession>
<dbReference type="AlphaFoldDB" id="A0AAF0IZ85"/>
<name>A0AAF0IZ85_9BASI</name>
<dbReference type="InterPro" id="IPR014886">
    <property type="entry name" value="La_xRRM"/>
</dbReference>
<feature type="region of interest" description="Disordered" evidence="5">
    <location>
        <begin position="379"/>
        <end position="431"/>
    </location>
</feature>
<dbReference type="Gene3D" id="3.30.70.330">
    <property type="match status" value="2"/>
</dbReference>
<feature type="compositionally biased region" description="Basic residues" evidence="5">
    <location>
        <begin position="386"/>
        <end position="405"/>
    </location>
</feature>
<evidence type="ECO:0000259" key="8">
    <source>
        <dbReference type="PROSITE" id="PS51939"/>
    </source>
</evidence>